<keyword evidence="1" id="KW-0175">Coiled coil</keyword>
<feature type="coiled-coil region" evidence="1">
    <location>
        <begin position="244"/>
        <end position="285"/>
    </location>
</feature>
<dbReference type="AlphaFoldDB" id="A0A365H6F4"/>
<name>A0A365H6F4_9ACTN</name>
<evidence type="ECO:0000256" key="1">
    <source>
        <dbReference type="SAM" id="Coils"/>
    </source>
</evidence>
<dbReference type="EMBL" id="QLYX01000005">
    <property type="protein sequence ID" value="RAY14685.1"/>
    <property type="molecule type" value="Genomic_DNA"/>
</dbReference>
<protein>
    <submittedName>
        <fullName evidence="2">Uncharacterized protein</fullName>
    </submittedName>
</protein>
<accession>A0A365H6F4</accession>
<sequence length="336" mass="36438">MIVVVDIEDSGGDPGAARAALRRIVRAALTAAHVPAGDVPEPENRAAGGIWVLPDTVPKAALTGPFVAGLQERLRERAGLRLRVSLHAGEVTRDGRGRAGGALDIACRLVEARPLRAALRASGRAVLALAVSREWYDAVAGCIDPAACRQVPLTAEEPDEVAWIHLPGEDLPPEPGEPVPPGEERLRRVAARLDEFETVEVAARGHREHAAACFTRVPDVPDRATALWSALEDLTDRWESAADRAALESGVHDLERAAERALQQVQQAERQFGELLDERAELRGRLAVLHDADVAGDPTLAELYRRARESLWRAPCDLPAARAAVERYARRLRGVR</sequence>
<proteinExistence type="predicted"/>
<keyword evidence="3" id="KW-1185">Reference proteome</keyword>
<evidence type="ECO:0000313" key="2">
    <source>
        <dbReference type="EMBL" id="RAY14685.1"/>
    </source>
</evidence>
<comment type="caution">
    <text evidence="2">The sequence shown here is derived from an EMBL/GenBank/DDBJ whole genome shotgun (WGS) entry which is preliminary data.</text>
</comment>
<organism evidence="2 3">
    <name type="scientific">Actinomadura craniellae</name>
    <dbReference type="NCBI Taxonomy" id="2231787"/>
    <lineage>
        <taxon>Bacteria</taxon>
        <taxon>Bacillati</taxon>
        <taxon>Actinomycetota</taxon>
        <taxon>Actinomycetes</taxon>
        <taxon>Streptosporangiales</taxon>
        <taxon>Thermomonosporaceae</taxon>
        <taxon>Actinomadura</taxon>
    </lineage>
</organism>
<dbReference type="Proteomes" id="UP000251891">
    <property type="component" value="Unassembled WGS sequence"/>
</dbReference>
<reference evidence="2 3" key="1">
    <citation type="submission" date="2018-06" db="EMBL/GenBank/DDBJ databases">
        <title>Actinomadura craniellae sp. nov. isolated from marine sponge Craniella sp.</title>
        <authorList>
            <person name="Li L."/>
            <person name="Xu Q.H."/>
            <person name="Lin H.W."/>
            <person name="Lu Y.H."/>
        </authorList>
    </citation>
    <scope>NUCLEOTIDE SEQUENCE [LARGE SCALE GENOMIC DNA]</scope>
    <source>
        <strain evidence="2 3">LHW63021</strain>
    </source>
</reference>
<gene>
    <name evidence="2" type="ORF">DPM19_13105</name>
</gene>
<evidence type="ECO:0000313" key="3">
    <source>
        <dbReference type="Proteomes" id="UP000251891"/>
    </source>
</evidence>